<organism evidence="14 15">
    <name type="scientific">Georgenia faecalis</name>
    <dbReference type="NCBI Taxonomy" id="2483799"/>
    <lineage>
        <taxon>Bacteria</taxon>
        <taxon>Bacillati</taxon>
        <taxon>Actinomycetota</taxon>
        <taxon>Actinomycetes</taxon>
        <taxon>Micrococcales</taxon>
        <taxon>Bogoriellaceae</taxon>
        <taxon>Georgenia</taxon>
    </lineage>
</organism>
<feature type="binding site" evidence="9">
    <location>
        <position position="182"/>
    </location>
    <ligand>
        <name>Zn(2+)</name>
        <dbReference type="ChEBI" id="CHEBI:29105"/>
        <label>2</label>
    </ligand>
</feature>
<evidence type="ECO:0000256" key="3">
    <source>
        <dbReference type="ARBA" id="ARBA00022723"/>
    </source>
</evidence>
<comment type="caution">
    <text evidence="9">Lacks conserved residue(s) required for the propagation of feature annotation.</text>
</comment>
<dbReference type="PANTHER" id="PTHR43096:SF48">
    <property type="entry name" value="CHAPERONE PROTEIN DNAJ"/>
    <property type="match status" value="1"/>
</dbReference>
<keyword evidence="3 9" id="KW-0479">Metal-binding</keyword>
<evidence type="ECO:0000256" key="11">
    <source>
        <dbReference type="SAM" id="MobiDB-lite"/>
    </source>
</evidence>
<feature type="binding site" evidence="9">
    <location>
        <position position="139"/>
    </location>
    <ligand>
        <name>Zn(2+)</name>
        <dbReference type="ChEBI" id="CHEBI:29105"/>
        <label>1</label>
    </ligand>
</feature>
<dbReference type="NCBIfam" id="NF010871">
    <property type="entry name" value="PRK14278.1"/>
    <property type="match status" value="1"/>
</dbReference>
<comment type="function">
    <text evidence="9">Participates actively in the response to hyperosmotic and heat shock by preventing the aggregation of stress-denatured proteins and by disaggregating proteins, also in an autonomous, DnaK-independent fashion. Unfolded proteins bind initially to DnaJ; upon interaction with the DnaJ-bound protein, DnaK hydrolyzes its bound ATP, resulting in the formation of a stable complex. GrpE releases ADP from DnaK; ATP binding to DnaK triggers the release of the substrate protein, thus completing the reaction cycle. Several rounds of ATP-dependent interactions between DnaJ, DnaK and GrpE are required for fully efficient folding. Also involved, together with DnaK and GrpE, in the DNA replication of plasmids through activation of initiation proteins.</text>
</comment>
<feature type="region of interest" description="Disordered" evidence="11">
    <location>
        <begin position="348"/>
        <end position="374"/>
    </location>
</feature>
<dbReference type="CDD" id="cd10747">
    <property type="entry name" value="DnaJ_C"/>
    <property type="match status" value="1"/>
</dbReference>
<dbReference type="Gene3D" id="2.60.260.20">
    <property type="entry name" value="Urease metallochaperone UreE, N-terminal domain"/>
    <property type="match status" value="2"/>
</dbReference>
<dbReference type="InterPro" id="IPR036869">
    <property type="entry name" value="J_dom_sf"/>
</dbReference>
<keyword evidence="5 9" id="KW-0863">Zinc-finger</keyword>
<name>A0ABV9D9C0_9MICO</name>
<feature type="binding site" evidence="9">
    <location>
        <position position="199"/>
    </location>
    <ligand>
        <name>Zn(2+)</name>
        <dbReference type="ChEBI" id="CHEBI:29105"/>
        <label>1</label>
    </ligand>
</feature>
<dbReference type="PROSITE" id="PS50076">
    <property type="entry name" value="DNAJ_2"/>
    <property type="match status" value="1"/>
</dbReference>
<evidence type="ECO:0000313" key="15">
    <source>
        <dbReference type="Proteomes" id="UP001595955"/>
    </source>
</evidence>
<dbReference type="SUPFAM" id="SSF46565">
    <property type="entry name" value="Chaperone J-domain"/>
    <property type="match status" value="1"/>
</dbReference>
<keyword evidence="8 9" id="KW-0143">Chaperone</keyword>
<comment type="subcellular location">
    <subcellularLocation>
        <location evidence="9">Cytoplasm</location>
    </subcellularLocation>
</comment>
<feature type="binding site" evidence="9">
    <location>
        <position position="159"/>
    </location>
    <ligand>
        <name>Zn(2+)</name>
        <dbReference type="ChEBI" id="CHEBI:29105"/>
        <label>2</label>
    </ligand>
</feature>
<evidence type="ECO:0000256" key="1">
    <source>
        <dbReference type="ARBA" id="ARBA00022490"/>
    </source>
</evidence>
<reference evidence="15" key="1">
    <citation type="journal article" date="2019" name="Int. J. Syst. Evol. Microbiol.">
        <title>The Global Catalogue of Microorganisms (GCM) 10K type strain sequencing project: providing services to taxonomists for standard genome sequencing and annotation.</title>
        <authorList>
            <consortium name="The Broad Institute Genomics Platform"/>
            <consortium name="The Broad Institute Genome Sequencing Center for Infectious Disease"/>
            <person name="Wu L."/>
            <person name="Ma J."/>
        </authorList>
    </citation>
    <scope>NUCLEOTIDE SEQUENCE [LARGE SCALE GENOMIC DNA]</scope>
    <source>
        <strain evidence="15">JCM 3369</strain>
    </source>
</reference>
<proteinExistence type="inferred from homology"/>
<keyword evidence="6 9" id="KW-0862">Zinc</keyword>
<dbReference type="InterPro" id="IPR036410">
    <property type="entry name" value="HSP_DnaJ_Cys-rich_dom_sf"/>
</dbReference>
<dbReference type="InterPro" id="IPR012724">
    <property type="entry name" value="DnaJ"/>
</dbReference>
<dbReference type="PRINTS" id="PR00625">
    <property type="entry name" value="JDOMAIN"/>
</dbReference>
<dbReference type="InterPro" id="IPR001305">
    <property type="entry name" value="HSP_DnaJ_Cys-rich_dom"/>
</dbReference>
<evidence type="ECO:0000256" key="4">
    <source>
        <dbReference type="ARBA" id="ARBA00022737"/>
    </source>
</evidence>
<dbReference type="InterPro" id="IPR018253">
    <property type="entry name" value="DnaJ_domain_CS"/>
</dbReference>
<dbReference type="Pfam" id="PF01556">
    <property type="entry name" value="DnaJ_C"/>
    <property type="match status" value="1"/>
</dbReference>
<dbReference type="PROSITE" id="PS51188">
    <property type="entry name" value="ZF_CR"/>
    <property type="match status" value="1"/>
</dbReference>
<evidence type="ECO:0000256" key="5">
    <source>
        <dbReference type="ARBA" id="ARBA00022771"/>
    </source>
</evidence>
<dbReference type="Pfam" id="PF00226">
    <property type="entry name" value="DnaJ"/>
    <property type="match status" value="1"/>
</dbReference>
<protein>
    <recommendedName>
        <fullName evidence="9">Chaperone protein DnaJ</fullName>
    </recommendedName>
</protein>
<feature type="binding site" evidence="9">
    <location>
        <position position="196"/>
    </location>
    <ligand>
        <name>Zn(2+)</name>
        <dbReference type="ChEBI" id="CHEBI:29105"/>
        <label>1</label>
    </ligand>
</feature>
<evidence type="ECO:0000256" key="9">
    <source>
        <dbReference type="HAMAP-Rule" id="MF_01152"/>
    </source>
</evidence>
<feature type="binding site" evidence="9">
    <location>
        <position position="156"/>
    </location>
    <ligand>
        <name>Zn(2+)</name>
        <dbReference type="ChEBI" id="CHEBI:29105"/>
        <label>2</label>
    </ligand>
</feature>
<dbReference type="PROSITE" id="PS00636">
    <property type="entry name" value="DNAJ_1"/>
    <property type="match status" value="1"/>
</dbReference>
<keyword evidence="1 9" id="KW-0963">Cytoplasm</keyword>
<keyword evidence="15" id="KW-1185">Reference proteome</keyword>
<keyword evidence="2 9" id="KW-0235">DNA replication</keyword>
<evidence type="ECO:0000259" key="12">
    <source>
        <dbReference type="PROSITE" id="PS50076"/>
    </source>
</evidence>
<sequence length="374" mass="39672">MNDYYEILGVSRQASQDEIKKAYRKLARKLHPDVAGADSDEAFKEVSRAYEVLSNPEKRQMYDLGGESALGGGGGAGGNFGFSDIFETFFGAAAGAQASRGPVPRGRRGQDALIPLVLELHEAAFGVEREIQVDTAVLCGTCHGECTRPGTSPRTCEVCGGRGSVQRVARSFLGQVMTTSPCSACGGHGTTIPDPCPECSGEGRVRTRRSIPVNVPAGVDSGTRIKLPGAGEVGPGGGPAGDLYVEIRVAEHPVFARRGDDLHARVEIPMTAAALGTVLDLETLDGAREVTLAPGTQPEQVITLRGLGVGHLHSPGRGDLLVHVDVEVPTRLDDRQRELLTELAELRGEERPTPQLTPTSSGMFSRLRDKFAGR</sequence>
<comment type="similarity">
    <text evidence="9">Belongs to the DnaJ family.</text>
</comment>
<keyword evidence="4 9" id="KW-0677">Repeat</keyword>
<dbReference type="EMBL" id="JBHSGF010000005">
    <property type="protein sequence ID" value="MFC4555206.1"/>
    <property type="molecule type" value="Genomic_DNA"/>
</dbReference>
<evidence type="ECO:0000259" key="13">
    <source>
        <dbReference type="PROSITE" id="PS51188"/>
    </source>
</evidence>
<evidence type="ECO:0000256" key="8">
    <source>
        <dbReference type="ARBA" id="ARBA00023186"/>
    </source>
</evidence>
<evidence type="ECO:0000313" key="14">
    <source>
        <dbReference type="EMBL" id="MFC4555206.1"/>
    </source>
</evidence>
<comment type="domain">
    <text evidence="9">The J domain is necessary and sufficient to stimulate DnaK ATPase activity. Zinc center 1 plays an important role in the autonomous, DnaK-independent chaperone activity of DnaJ. Zinc center 2 is essential for interaction with DnaK and for DnaJ activity.</text>
</comment>
<evidence type="ECO:0000256" key="10">
    <source>
        <dbReference type="PROSITE-ProRule" id="PRU00546"/>
    </source>
</evidence>
<dbReference type="PANTHER" id="PTHR43096">
    <property type="entry name" value="DNAJ HOMOLOG 1, MITOCHONDRIAL-RELATED"/>
    <property type="match status" value="1"/>
</dbReference>
<feature type="zinc finger region" description="CR-type" evidence="10">
    <location>
        <begin position="126"/>
        <end position="208"/>
    </location>
</feature>
<evidence type="ECO:0000256" key="2">
    <source>
        <dbReference type="ARBA" id="ARBA00022705"/>
    </source>
</evidence>
<comment type="caution">
    <text evidence="14">The sequence shown here is derived from an EMBL/GenBank/DDBJ whole genome shotgun (WGS) entry which is preliminary data.</text>
</comment>
<dbReference type="RefSeq" id="WP_122823678.1">
    <property type="nucleotide sequence ID" value="NZ_CP033325.1"/>
</dbReference>
<feature type="compositionally biased region" description="Polar residues" evidence="11">
    <location>
        <begin position="354"/>
        <end position="363"/>
    </location>
</feature>
<feature type="binding site" evidence="9">
    <location>
        <position position="185"/>
    </location>
    <ligand>
        <name>Zn(2+)</name>
        <dbReference type="ChEBI" id="CHEBI:29105"/>
        <label>2</label>
    </ligand>
</feature>
<dbReference type="NCBIfam" id="TIGR02349">
    <property type="entry name" value="DnaJ_bact"/>
    <property type="match status" value="1"/>
</dbReference>
<dbReference type="HAMAP" id="MF_01152">
    <property type="entry name" value="DnaJ"/>
    <property type="match status" value="1"/>
</dbReference>
<feature type="binding site" evidence="9">
    <location>
        <position position="142"/>
    </location>
    <ligand>
        <name>Zn(2+)</name>
        <dbReference type="ChEBI" id="CHEBI:29105"/>
        <label>1</label>
    </ligand>
</feature>
<comment type="cofactor">
    <cofactor evidence="9">
        <name>Zn(2+)</name>
        <dbReference type="ChEBI" id="CHEBI:29105"/>
    </cofactor>
    <text evidence="9">Binds 2 Zn(2+) ions per monomer.</text>
</comment>
<accession>A0ABV9D9C0</accession>
<dbReference type="CDD" id="cd06257">
    <property type="entry name" value="DnaJ"/>
    <property type="match status" value="1"/>
</dbReference>
<comment type="subunit">
    <text evidence="9">Homodimer.</text>
</comment>
<dbReference type="Gene3D" id="2.10.230.10">
    <property type="entry name" value="Heat shock protein DnaJ, cysteine-rich domain"/>
    <property type="match status" value="1"/>
</dbReference>
<dbReference type="SUPFAM" id="SSF49493">
    <property type="entry name" value="HSP40/DnaJ peptide-binding domain"/>
    <property type="match status" value="2"/>
</dbReference>
<evidence type="ECO:0000256" key="6">
    <source>
        <dbReference type="ARBA" id="ARBA00022833"/>
    </source>
</evidence>
<dbReference type="CDD" id="cd10719">
    <property type="entry name" value="DnaJ_zf"/>
    <property type="match status" value="1"/>
</dbReference>
<dbReference type="InterPro" id="IPR002939">
    <property type="entry name" value="DnaJ_C"/>
</dbReference>
<feature type="domain" description="J" evidence="12">
    <location>
        <begin position="3"/>
        <end position="66"/>
    </location>
</feature>
<dbReference type="Gene3D" id="1.10.287.110">
    <property type="entry name" value="DnaJ domain"/>
    <property type="match status" value="1"/>
</dbReference>
<keyword evidence="7 9" id="KW-0346">Stress response</keyword>
<dbReference type="SMART" id="SM00271">
    <property type="entry name" value="DnaJ"/>
    <property type="match status" value="1"/>
</dbReference>
<dbReference type="InterPro" id="IPR008971">
    <property type="entry name" value="HSP40/DnaJ_pept-bd"/>
</dbReference>
<feature type="domain" description="CR-type" evidence="13">
    <location>
        <begin position="126"/>
        <end position="208"/>
    </location>
</feature>
<dbReference type="NCBIfam" id="NF008035">
    <property type="entry name" value="PRK10767.1"/>
    <property type="match status" value="1"/>
</dbReference>
<evidence type="ECO:0000256" key="7">
    <source>
        <dbReference type="ARBA" id="ARBA00023016"/>
    </source>
</evidence>
<gene>
    <name evidence="9 14" type="primary">dnaJ</name>
    <name evidence="14" type="ORF">ACFO3F_08080</name>
</gene>
<dbReference type="Pfam" id="PF00684">
    <property type="entry name" value="DnaJ_CXXCXGXG"/>
    <property type="match status" value="1"/>
</dbReference>
<dbReference type="Proteomes" id="UP001595955">
    <property type="component" value="Unassembled WGS sequence"/>
</dbReference>
<dbReference type="SUPFAM" id="SSF57938">
    <property type="entry name" value="DnaJ/Hsp40 cysteine-rich domain"/>
    <property type="match status" value="1"/>
</dbReference>
<dbReference type="InterPro" id="IPR001623">
    <property type="entry name" value="DnaJ_domain"/>
</dbReference>